<evidence type="ECO:0000313" key="13">
    <source>
        <dbReference type="EMBL" id="MCZ0702559.1"/>
    </source>
</evidence>
<keyword evidence="6 10" id="KW-1133">Transmembrane helix</keyword>
<comment type="function">
    <text evidence="9">The M ring may be actively involved in energy transduction.</text>
</comment>
<evidence type="ECO:0000313" key="14">
    <source>
        <dbReference type="Proteomes" id="UP001084197"/>
    </source>
</evidence>
<dbReference type="InterPro" id="IPR000067">
    <property type="entry name" value="FlgMring_FliF"/>
</dbReference>
<feature type="transmembrane region" description="Helical" evidence="10">
    <location>
        <begin position="26"/>
        <end position="46"/>
    </location>
</feature>
<keyword evidence="13" id="KW-0969">Cilium</keyword>
<keyword evidence="13" id="KW-0282">Flagellum</keyword>
<evidence type="ECO:0000259" key="11">
    <source>
        <dbReference type="Pfam" id="PF01514"/>
    </source>
</evidence>
<feature type="domain" description="Flagellar M-ring C-terminal" evidence="12">
    <location>
        <begin position="259"/>
        <end position="401"/>
    </location>
</feature>
<dbReference type="PANTHER" id="PTHR30046">
    <property type="entry name" value="FLAGELLAR M-RING PROTEIN"/>
    <property type="match status" value="1"/>
</dbReference>
<name>A0A9J6RAJ5_9BACI</name>
<comment type="subcellular location">
    <subcellularLocation>
        <location evidence="1 9">Bacterial flagellum basal body</location>
    </subcellularLocation>
    <subcellularLocation>
        <location evidence="2">Cell membrane</location>
        <topology evidence="2">Multi-pass membrane protein</topology>
    </subcellularLocation>
</comment>
<dbReference type="RefSeq" id="WP_268779331.1">
    <property type="nucleotide sequence ID" value="NZ_JAPRAT010000007.1"/>
</dbReference>
<feature type="domain" description="Flagellar M-ring N-terminal" evidence="11">
    <location>
        <begin position="47"/>
        <end position="220"/>
    </location>
</feature>
<comment type="caution">
    <text evidence="13">The sequence shown here is derived from an EMBL/GenBank/DDBJ whole genome shotgun (WGS) entry which is preliminary data.</text>
</comment>
<evidence type="ECO:0000256" key="10">
    <source>
        <dbReference type="SAM" id="Phobius"/>
    </source>
</evidence>
<evidence type="ECO:0000256" key="1">
    <source>
        <dbReference type="ARBA" id="ARBA00004117"/>
    </source>
</evidence>
<keyword evidence="14" id="KW-1185">Reference proteome</keyword>
<accession>A0A9J6RAJ5</accession>
<evidence type="ECO:0000256" key="5">
    <source>
        <dbReference type="ARBA" id="ARBA00022692"/>
    </source>
</evidence>
<protein>
    <recommendedName>
        <fullName evidence="9">Flagellar M-ring protein</fullName>
    </recommendedName>
</protein>
<dbReference type="GO" id="GO:0071973">
    <property type="term" value="P:bacterial-type flagellum-dependent cell motility"/>
    <property type="evidence" value="ECO:0007669"/>
    <property type="project" value="InterPro"/>
</dbReference>
<evidence type="ECO:0000256" key="8">
    <source>
        <dbReference type="ARBA" id="ARBA00023143"/>
    </source>
</evidence>
<reference evidence="13" key="1">
    <citation type="submission" date="2022-11" db="EMBL/GenBank/DDBJ databases">
        <title>WGS of Natronobacillus azotifigens 24KS-1, an anaerobic diazotrophic haloalkaliphile from soda-rich habitats.</title>
        <authorList>
            <person name="Sorokin D.Y."/>
            <person name="Merkel A.Y."/>
        </authorList>
    </citation>
    <scope>NUCLEOTIDE SEQUENCE</scope>
    <source>
        <strain evidence="13">24KS-1</strain>
    </source>
</reference>
<dbReference type="InterPro" id="IPR006182">
    <property type="entry name" value="FliF_N_dom"/>
</dbReference>
<dbReference type="GO" id="GO:0003774">
    <property type="term" value="F:cytoskeletal motor activity"/>
    <property type="evidence" value="ECO:0007669"/>
    <property type="project" value="InterPro"/>
</dbReference>
<dbReference type="Pfam" id="PF01514">
    <property type="entry name" value="YscJ_FliF"/>
    <property type="match status" value="1"/>
</dbReference>
<dbReference type="Pfam" id="PF08345">
    <property type="entry name" value="YscJ_FliF_C"/>
    <property type="match status" value="1"/>
</dbReference>
<dbReference type="InterPro" id="IPR013556">
    <property type="entry name" value="Flag_M-ring_C"/>
</dbReference>
<dbReference type="CDD" id="cd12087">
    <property type="entry name" value="TM_EGFR-like"/>
    <property type="match status" value="1"/>
</dbReference>
<keyword evidence="7 10" id="KW-0472">Membrane</keyword>
<dbReference type="InterPro" id="IPR043427">
    <property type="entry name" value="YscJ/FliF"/>
</dbReference>
<keyword evidence="8 9" id="KW-0975">Bacterial flagellum</keyword>
<evidence type="ECO:0000256" key="4">
    <source>
        <dbReference type="ARBA" id="ARBA00022475"/>
    </source>
</evidence>
<dbReference type="AlphaFoldDB" id="A0A9J6RAJ5"/>
<evidence type="ECO:0000256" key="7">
    <source>
        <dbReference type="ARBA" id="ARBA00023136"/>
    </source>
</evidence>
<keyword evidence="13" id="KW-0966">Cell projection</keyword>
<dbReference type="Gene3D" id="3.30.300.30">
    <property type="match status" value="1"/>
</dbReference>
<proteinExistence type="inferred from homology"/>
<feature type="transmembrane region" description="Helical" evidence="10">
    <location>
        <begin position="449"/>
        <end position="469"/>
    </location>
</feature>
<comment type="similarity">
    <text evidence="3 9">Belongs to the FliF family.</text>
</comment>
<evidence type="ECO:0000256" key="3">
    <source>
        <dbReference type="ARBA" id="ARBA00007971"/>
    </source>
</evidence>
<dbReference type="GO" id="GO:0005886">
    <property type="term" value="C:plasma membrane"/>
    <property type="evidence" value="ECO:0007669"/>
    <property type="project" value="UniProtKB-SubCell"/>
</dbReference>
<evidence type="ECO:0000256" key="9">
    <source>
        <dbReference type="PIRNR" id="PIRNR004862"/>
    </source>
</evidence>
<evidence type="ECO:0000256" key="2">
    <source>
        <dbReference type="ARBA" id="ARBA00004651"/>
    </source>
</evidence>
<keyword evidence="4" id="KW-1003">Cell membrane</keyword>
<dbReference type="EMBL" id="JAPRAT010000007">
    <property type="protein sequence ID" value="MCZ0702559.1"/>
    <property type="molecule type" value="Genomic_DNA"/>
</dbReference>
<dbReference type="PIRSF" id="PIRSF004862">
    <property type="entry name" value="FliF"/>
    <property type="match status" value="1"/>
</dbReference>
<sequence length="534" mass="59400">MKENLTIYRDKVIEIWKTKSNKQKTFILSMVLLFLIIVVGGSVLMARSPMVPLYNNLSMQEAGQIRAELDARGVNHEITDAGTAIRVPSDQVNNLLVELAAQGIPNTGGIDYSFFSENTSWGVTDNEFDMIRLDAMQTELSNMITGISGIDHANVMITLPQQQIFVTDQQGDASVSVVLTTAPGYQFEANQINGLYHLISKTIPNLSTDNIVIMDANLNYYDMENGSGTTSGDLYATQQQIKQDIERDIQRRVQQMLGVMIGPDKVLASVTTDIDFTQENRLEQLVEPYDEEQMAGLPISIETIQETYTGEGAPIDGVGVGEEDIPNYPAGETGVGDYELVQESVNYEYNRIQREIIESPYKIRDLGIQVAVDNRRDTLDEAGEPVFLTAAEQAEVEASIASILESIISTSIDQTYGEIDMANRTSIVFQEFSGIQGGETPGVPVIPTWVYVVGGILVVLIAGLIILLVRRRNNQTTEEFDYTEETTIRQPNEIPDIEEPEDTESTIRRKQLEKMATDKPDEFAKLLRSWIAED</sequence>
<keyword evidence="5 10" id="KW-0812">Transmembrane</keyword>
<evidence type="ECO:0000259" key="12">
    <source>
        <dbReference type="Pfam" id="PF08345"/>
    </source>
</evidence>
<dbReference type="InterPro" id="IPR045851">
    <property type="entry name" value="AMP-bd_C_sf"/>
</dbReference>
<dbReference type="NCBIfam" id="TIGR00206">
    <property type="entry name" value="fliF"/>
    <property type="match status" value="1"/>
</dbReference>
<dbReference type="Proteomes" id="UP001084197">
    <property type="component" value="Unassembled WGS sequence"/>
</dbReference>
<dbReference type="PRINTS" id="PR01009">
    <property type="entry name" value="FLGMRINGFLIF"/>
</dbReference>
<dbReference type="GO" id="GO:0009431">
    <property type="term" value="C:bacterial-type flagellum basal body, MS ring"/>
    <property type="evidence" value="ECO:0007669"/>
    <property type="project" value="InterPro"/>
</dbReference>
<dbReference type="PANTHER" id="PTHR30046:SF0">
    <property type="entry name" value="FLAGELLAR M-RING PROTEIN"/>
    <property type="match status" value="1"/>
</dbReference>
<organism evidence="13 14">
    <name type="scientific">Natronobacillus azotifigens</name>
    <dbReference type="NCBI Taxonomy" id="472978"/>
    <lineage>
        <taxon>Bacteria</taxon>
        <taxon>Bacillati</taxon>
        <taxon>Bacillota</taxon>
        <taxon>Bacilli</taxon>
        <taxon>Bacillales</taxon>
        <taxon>Bacillaceae</taxon>
        <taxon>Natronobacillus</taxon>
    </lineage>
</organism>
<gene>
    <name evidence="13" type="primary">fliF</name>
    <name evidence="13" type="ORF">OWO01_04960</name>
</gene>
<evidence type="ECO:0000256" key="6">
    <source>
        <dbReference type="ARBA" id="ARBA00022989"/>
    </source>
</evidence>